<feature type="binding site" evidence="15">
    <location>
        <position position="75"/>
    </location>
    <ligand>
        <name>Ca(2+)</name>
        <dbReference type="ChEBI" id="CHEBI:29108"/>
        <label>1</label>
    </ligand>
</feature>
<feature type="disulfide bond" evidence="17">
    <location>
        <begin position="76"/>
        <end position="81"/>
    </location>
</feature>
<dbReference type="GO" id="GO:0006979">
    <property type="term" value="P:response to oxidative stress"/>
    <property type="evidence" value="ECO:0007669"/>
    <property type="project" value="UniProtKB-UniRule"/>
</dbReference>
<keyword evidence="6 18" id="KW-0349">Heme</keyword>
<dbReference type="GO" id="GO:0042744">
    <property type="term" value="P:hydrogen peroxide catabolic process"/>
    <property type="evidence" value="ECO:0007669"/>
    <property type="project" value="UniProtKB-KW"/>
</dbReference>
<dbReference type="CDD" id="cd00693">
    <property type="entry name" value="secretory_peroxidase"/>
    <property type="match status" value="1"/>
</dbReference>
<keyword evidence="10 15" id="KW-0408">Iron</keyword>
<dbReference type="PANTHER" id="PTHR31517">
    <property type="match status" value="1"/>
</dbReference>
<feature type="disulfide bond" evidence="17">
    <location>
        <begin position="125"/>
        <end position="327"/>
    </location>
</feature>
<evidence type="ECO:0000256" key="14">
    <source>
        <dbReference type="PIRSR" id="PIRSR600823-1"/>
    </source>
</evidence>
<keyword evidence="9 18" id="KW-0560">Oxidoreductase</keyword>
<comment type="cofactor">
    <cofactor evidence="15 18">
        <name>heme b</name>
        <dbReference type="ChEBI" id="CHEBI:60344"/>
    </cofactor>
    <text evidence="15 18">Binds 1 heme b (iron(II)-protoporphyrin IX) group per subunit.</text>
</comment>
<keyword evidence="20" id="KW-1185">Reference proteome</keyword>
<feature type="binding site" evidence="15">
    <location>
        <position position="84"/>
    </location>
    <ligand>
        <name>Ca(2+)</name>
        <dbReference type="ChEBI" id="CHEBI:29108"/>
        <label>1</label>
    </ligand>
</feature>
<dbReference type="PROSITE" id="PS00436">
    <property type="entry name" value="PEROXIDASE_2"/>
    <property type="match status" value="1"/>
</dbReference>
<dbReference type="InterPro" id="IPR033905">
    <property type="entry name" value="Secretory_peroxidase"/>
</dbReference>
<evidence type="ECO:0000256" key="1">
    <source>
        <dbReference type="ARBA" id="ARBA00000189"/>
    </source>
</evidence>
<feature type="site" description="Transition state stabilizer" evidence="16">
    <location>
        <position position="70"/>
    </location>
</feature>
<protein>
    <recommendedName>
        <fullName evidence="4 18">Peroxidase</fullName>
        <ecNumber evidence="4 18">1.11.1.7</ecNumber>
    </recommendedName>
</protein>
<dbReference type="Pfam" id="PF00141">
    <property type="entry name" value="peroxidase"/>
    <property type="match status" value="1"/>
</dbReference>
<dbReference type="InParanoid" id="A0A6I9QS41"/>
<dbReference type="PRINTS" id="PR00461">
    <property type="entry name" value="PLPEROXIDASE"/>
</dbReference>
<evidence type="ECO:0000256" key="2">
    <source>
        <dbReference type="ARBA" id="ARBA00002322"/>
    </source>
</evidence>
<feature type="binding site" evidence="15">
    <location>
        <position position="254"/>
    </location>
    <ligand>
        <name>Ca(2+)</name>
        <dbReference type="ChEBI" id="CHEBI:29108"/>
        <label>2</label>
    </ligand>
</feature>
<keyword evidence="13 18" id="KW-0376">Hydrogen peroxide</keyword>
<keyword evidence="12" id="KW-0873">Pyrrolidone carboxylic acid</keyword>
<dbReference type="PANTHER" id="PTHR31517:SF17">
    <property type="entry name" value="PEROXIDASE 6"/>
    <property type="match status" value="1"/>
</dbReference>
<dbReference type="GO" id="GO:0046872">
    <property type="term" value="F:metal ion binding"/>
    <property type="evidence" value="ECO:0007669"/>
    <property type="project" value="UniProtKB-UniRule"/>
</dbReference>
<evidence type="ECO:0000256" key="5">
    <source>
        <dbReference type="ARBA" id="ARBA00022559"/>
    </source>
</evidence>
<dbReference type="GeneID" id="105039556"/>
<dbReference type="FunFam" id="1.10.420.10:FF:000001">
    <property type="entry name" value="Peroxidase"/>
    <property type="match status" value="1"/>
</dbReference>
<dbReference type="InterPro" id="IPR019793">
    <property type="entry name" value="Peroxidases_heam-ligand_BS"/>
</dbReference>
<feature type="binding site" evidence="15">
    <location>
        <position position="259"/>
    </location>
    <ligand>
        <name>Ca(2+)</name>
        <dbReference type="ChEBI" id="CHEBI:29108"/>
        <label>2</label>
    </ligand>
</feature>
<evidence type="ECO:0000256" key="8">
    <source>
        <dbReference type="ARBA" id="ARBA00022837"/>
    </source>
</evidence>
<gene>
    <name evidence="21" type="primary">LOC105039556</name>
</gene>
<reference evidence="21" key="1">
    <citation type="submission" date="2025-08" db="UniProtKB">
        <authorList>
            <consortium name="RefSeq"/>
        </authorList>
    </citation>
    <scope>IDENTIFICATION</scope>
</reference>
<evidence type="ECO:0000256" key="7">
    <source>
        <dbReference type="ARBA" id="ARBA00022723"/>
    </source>
</evidence>
<evidence type="ECO:0000313" key="20">
    <source>
        <dbReference type="Proteomes" id="UP000504607"/>
    </source>
</evidence>
<dbReference type="FunCoup" id="A0A6I9QS41">
    <property type="interactions" value="479"/>
</dbReference>
<evidence type="ECO:0000256" key="9">
    <source>
        <dbReference type="ARBA" id="ARBA00023002"/>
    </source>
</evidence>
<dbReference type="InterPro" id="IPR002016">
    <property type="entry name" value="Haem_peroxidase"/>
</dbReference>
<keyword evidence="11 17" id="KW-1015">Disulfide bond</keyword>
<dbReference type="Gene3D" id="1.10.520.10">
    <property type="match status" value="1"/>
</dbReference>
<sequence length="335" mass="35842">MDPKLIESSQYCLLSTLLAFLLFASLFPSSTSQLSTDFYSLSCPNVELLVKNTVRSAVAFDPTLSGKLLRLLFHDCIVEGCDGSVLVQGNGTERSDPANRSLGGFEVVESAKRLLEVLCPGTVSCADVLVMVARDAVEMAGGPSVQVPLGRRDGRVSSSSNVRPNMIDTSFSLGEMAQLFSSKGLSIDDLVILSGAHTIGSAHCSAFSERFQAGPKGNLVPIDSSLDKDYAMELIKQCPAGASATVTVNNDPVTASLFDNQYYRNLLAGKGLFQSDSVLVNDSRTKGKVEAFSESQERFFASWAESFVKLTNIGVKTGDEGEIRVSCMSVNDQGE</sequence>
<evidence type="ECO:0000256" key="16">
    <source>
        <dbReference type="PIRSR" id="PIRSR600823-4"/>
    </source>
</evidence>
<dbReference type="OrthoDB" id="2113341at2759"/>
<proteinExistence type="inferred from homology"/>
<accession>A0A6I9QS41</accession>
<dbReference type="InterPro" id="IPR019794">
    <property type="entry name" value="Peroxidases_AS"/>
</dbReference>
<feature type="binding site" evidence="15">
    <location>
        <position position="82"/>
    </location>
    <ligand>
        <name>Ca(2+)</name>
        <dbReference type="ChEBI" id="CHEBI:29108"/>
        <label>1</label>
    </ligand>
</feature>
<feature type="signal peptide" evidence="18">
    <location>
        <begin position="1"/>
        <end position="32"/>
    </location>
</feature>
<feature type="binding site" evidence="15">
    <location>
        <position position="78"/>
    </location>
    <ligand>
        <name>Ca(2+)</name>
        <dbReference type="ChEBI" id="CHEBI:29108"/>
        <label>1</label>
    </ligand>
</feature>
<comment type="cofactor">
    <cofactor evidence="15 18">
        <name>Ca(2+)</name>
        <dbReference type="ChEBI" id="CHEBI:29108"/>
    </cofactor>
    <text evidence="15 18">Binds 2 calcium ions per subunit.</text>
</comment>
<feature type="chain" id="PRO_5027149820" description="Peroxidase" evidence="18">
    <location>
        <begin position="33"/>
        <end position="335"/>
    </location>
</feature>
<feature type="active site" description="Proton acceptor" evidence="14">
    <location>
        <position position="74"/>
    </location>
</feature>
<dbReference type="GO" id="GO:0020037">
    <property type="term" value="F:heme binding"/>
    <property type="evidence" value="ECO:0007669"/>
    <property type="project" value="UniProtKB-UniRule"/>
</dbReference>
<feature type="binding site" evidence="15">
    <location>
        <position position="251"/>
    </location>
    <ligand>
        <name>Ca(2+)</name>
        <dbReference type="ChEBI" id="CHEBI:29108"/>
        <label>2</label>
    </ligand>
</feature>
<comment type="catalytic activity">
    <reaction evidence="1 18">
        <text>2 a phenolic donor + H2O2 = 2 a phenolic radical donor + 2 H2O</text>
        <dbReference type="Rhea" id="RHEA:56136"/>
        <dbReference type="ChEBI" id="CHEBI:15377"/>
        <dbReference type="ChEBI" id="CHEBI:16240"/>
        <dbReference type="ChEBI" id="CHEBI:139520"/>
        <dbReference type="ChEBI" id="CHEBI:139521"/>
        <dbReference type="EC" id="1.11.1.7"/>
    </reaction>
</comment>
<dbReference type="SUPFAM" id="SSF48113">
    <property type="entry name" value="Heme-dependent peroxidases"/>
    <property type="match status" value="1"/>
</dbReference>
<dbReference type="InterPro" id="IPR000823">
    <property type="entry name" value="Peroxidase_pln"/>
</dbReference>
<evidence type="ECO:0000256" key="18">
    <source>
        <dbReference type="RuleBase" id="RU362060"/>
    </source>
</evidence>
<name>A0A6I9QS41_ELAGV</name>
<dbReference type="Proteomes" id="UP000504607">
    <property type="component" value="Chromosome 2"/>
</dbReference>
<keyword evidence="7 15" id="KW-0479">Metal-binding</keyword>
<evidence type="ECO:0000256" key="15">
    <source>
        <dbReference type="PIRSR" id="PIRSR600823-3"/>
    </source>
</evidence>
<evidence type="ECO:0000256" key="13">
    <source>
        <dbReference type="ARBA" id="ARBA00023324"/>
    </source>
</evidence>
<dbReference type="FunFam" id="1.10.520.10:FF:000008">
    <property type="entry name" value="Peroxidase"/>
    <property type="match status" value="1"/>
</dbReference>
<feature type="binding site" evidence="15">
    <location>
        <position position="93"/>
    </location>
    <ligand>
        <name>Ca(2+)</name>
        <dbReference type="ChEBI" id="CHEBI:29108"/>
        <label>1</label>
    </ligand>
</feature>
<comment type="subcellular location">
    <subcellularLocation>
        <location evidence="18">Secreted</location>
    </subcellularLocation>
</comment>
<feature type="binding site" description="axial binding residue" evidence="15">
    <location>
        <position position="197"/>
    </location>
    <ligand>
        <name>heme b</name>
        <dbReference type="ChEBI" id="CHEBI:60344"/>
    </ligand>
    <ligandPart>
        <name>Fe</name>
        <dbReference type="ChEBI" id="CHEBI:18248"/>
    </ligandPart>
</feature>
<dbReference type="PROSITE" id="PS50873">
    <property type="entry name" value="PEROXIDASE_4"/>
    <property type="match status" value="1"/>
</dbReference>
<dbReference type="KEGG" id="egu:105039556"/>
<dbReference type="PRINTS" id="PR00458">
    <property type="entry name" value="PEROXIDASE"/>
</dbReference>
<evidence type="ECO:0000256" key="17">
    <source>
        <dbReference type="PIRSR" id="PIRSR600823-5"/>
    </source>
</evidence>
<comment type="similarity">
    <text evidence="3">Belongs to the peroxidase family. Ascorbate peroxidase subfamily.</text>
</comment>
<dbReference type="EC" id="1.11.1.7" evidence="4 18"/>
<evidence type="ECO:0000256" key="6">
    <source>
        <dbReference type="ARBA" id="ARBA00022617"/>
    </source>
</evidence>
<feature type="disulfide bond" evidence="17">
    <location>
        <begin position="204"/>
        <end position="238"/>
    </location>
</feature>
<dbReference type="RefSeq" id="XP_010914047.1">
    <property type="nucleotide sequence ID" value="XM_010915745.3"/>
</dbReference>
<comment type="function">
    <text evidence="2">Removal of H(2)O(2), oxidation of toxic reductants, biosynthesis and degradation of lignin, suberization, auxin catabolism, response to environmental stresses such as wounding, pathogen attack and oxidative stress. These functions might be dependent on each isozyme/isoform in each plant tissue.</text>
</comment>
<dbReference type="GO" id="GO:0140825">
    <property type="term" value="F:lactoperoxidase activity"/>
    <property type="evidence" value="ECO:0007669"/>
    <property type="project" value="UniProtKB-EC"/>
</dbReference>
<evidence type="ECO:0000256" key="10">
    <source>
        <dbReference type="ARBA" id="ARBA00023004"/>
    </source>
</evidence>
<organism evidence="20 21">
    <name type="scientific">Elaeis guineensis var. tenera</name>
    <name type="common">Oil palm</name>
    <dbReference type="NCBI Taxonomy" id="51953"/>
    <lineage>
        <taxon>Eukaryota</taxon>
        <taxon>Viridiplantae</taxon>
        <taxon>Streptophyta</taxon>
        <taxon>Embryophyta</taxon>
        <taxon>Tracheophyta</taxon>
        <taxon>Spermatophyta</taxon>
        <taxon>Magnoliopsida</taxon>
        <taxon>Liliopsida</taxon>
        <taxon>Arecaceae</taxon>
        <taxon>Arecoideae</taxon>
        <taxon>Cocoseae</taxon>
        <taxon>Elaeidinae</taxon>
        <taxon>Elaeis</taxon>
    </lineage>
</organism>
<dbReference type="GO" id="GO:0005576">
    <property type="term" value="C:extracellular region"/>
    <property type="evidence" value="ECO:0007669"/>
    <property type="project" value="UniProtKB-SubCell"/>
</dbReference>
<evidence type="ECO:0000256" key="11">
    <source>
        <dbReference type="ARBA" id="ARBA00023157"/>
    </source>
</evidence>
<feature type="binding site" evidence="15">
    <location>
        <position position="198"/>
    </location>
    <ligand>
        <name>Ca(2+)</name>
        <dbReference type="ChEBI" id="CHEBI:29108"/>
        <label>2</label>
    </ligand>
</feature>
<dbReference type="PROSITE" id="PS00435">
    <property type="entry name" value="PEROXIDASE_1"/>
    <property type="match status" value="1"/>
</dbReference>
<dbReference type="AlphaFoldDB" id="A0A6I9QS41"/>
<keyword evidence="5 18" id="KW-0575">Peroxidase</keyword>
<feature type="domain" description="Plant heme peroxidase family profile" evidence="19">
    <location>
        <begin position="33"/>
        <end position="331"/>
    </location>
</feature>
<dbReference type="Gene3D" id="1.10.420.10">
    <property type="entry name" value="Peroxidase, domain 2"/>
    <property type="match status" value="1"/>
</dbReference>
<keyword evidence="18" id="KW-0964">Secreted</keyword>
<feature type="binding site" evidence="15">
    <location>
        <position position="80"/>
    </location>
    <ligand>
        <name>Ca(2+)</name>
        <dbReference type="ChEBI" id="CHEBI:29108"/>
        <label>1</label>
    </ligand>
</feature>
<evidence type="ECO:0000256" key="3">
    <source>
        <dbReference type="ARBA" id="ARBA00006873"/>
    </source>
</evidence>
<evidence type="ECO:0000256" key="12">
    <source>
        <dbReference type="ARBA" id="ARBA00023283"/>
    </source>
</evidence>
<evidence type="ECO:0000256" key="4">
    <source>
        <dbReference type="ARBA" id="ARBA00012313"/>
    </source>
</evidence>
<comment type="similarity">
    <text evidence="18">Belongs to the peroxidase family. Classical plant (class III) peroxidase subfamily.</text>
</comment>
<dbReference type="InterPro" id="IPR010255">
    <property type="entry name" value="Haem_peroxidase_sf"/>
</dbReference>
<keyword evidence="18" id="KW-0732">Signal</keyword>
<evidence type="ECO:0000313" key="21">
    <source>
        <dbReference type="RefSeq" id="XP_010914047.1"/>
    </source>
</evidence>
<evidence type="ECO:0000259" key="19">
    <source>
        <dbReference type="PROSITE" id="PS50873"/>
    </source>
</evidence>
<feature type="disulfide bond" evidence="17">
    <location>
        <begin position="43"/>
        <end position="119"/>
    </location>
</feature>
<keyword evidence="8 15" id="KW-0106">Calcium</keyword>